<gene>
    <name evidence="2" type="ORF">IQ266_23800</name>
</gene>
<dbReference type="Proteomes" id="UP000625316">
    <property type="component" value="Unassembled WGS sequence"/>
</dbReference>
<dbReference type="Gene3D" id="3.40.50.300">
    <property type="entry name" value="P-loop containing nucleotide triphosphate hydrolases"/>
    <property type="match status" value="1"/>
</dbReference>
<dbReference type="PRINTS" id="PR00364">
    <property type="entry name" value="DISEASERSIST"/>
</dbReference>
<dbReference type="AlphaFoldDB" id="A0A928Z717"/>
<comment type="caution">
    <text evidence="2">The sequence shown here is derived from an EMBL/GenBank/DDBJ whole genome shotgun (WGS) entry which is preliminary data.</text>
</comment>
<evidence type="ECO:0000313" key="2">
    <source>
        <dbReference type="EMBL" id="MBE9032765.1"/>
    </source>
</evidence>
<sequence>MEFDQLFLEAGNRWNLEKLYGDLATAKQAVTPHKKPGLTAIEQARTRGLLLGYSPAEIAQIQYATAKTVEVALSQTLYRYVEVVVGRDRNSLSGWRDVADWLQQAGYRSVSQEINWNQVPDVAVFYGRETELQQLQDWMSATVNVDRPCRVVAICGPGGIGKTTLTVQVTQQLRSQFECVIWQSLRHAPSLEDVLQDWLSQLDLAVEGAVHDQISVLLEYLRCRPCLIVLDNLDSVSRRGDFAGHYQPGYEAYGDLLRRLGEEPHQSCLLLNSREATKEIVILAGPQRAVRCLDLEGLGDAAAAILREASLSGENYWKQLIRIYRGNPLVLKIVASNIREMFDGSVTAFLKQRITLIASDISYLVEQQVQRLSAAEQTVLYRLSESSQPIDIDQLNLQDSPESFQALGSLLRRSLIEKSVAGFTLRPVVMEYVRQIRKAQGGDA</sequence>
<dbReference type="PANTHER" id="PTHR47691">
    <property type="entry name" value="REGULATOR-RELATED"/>
    <property type="match status" value="1"/>
</dbReference>
<keyword evidence="3" id="KW-1185">Reference proteome</keyword>
<reference evidence="2" key="1">
    <citation type="submission" date="2020-10" db="EMBL/GenBank/DDBJ databases">
        <authorList>
            <person name="Castelo-Branco R."/>
            <person name="Eusebio N."/>
            <person name="Adriana R."/>
            <person name="Vieira A."/>
            <person name="Brugerolle De Fraissinette N."/>
            <person name="Rezende De Castro R."/>
            <person name="Schneider M.P."/>
            <person name="Vasconcelos V."/>
            <person name="Leao P.N."/>
        </authorList>
    </citation>
    <scope>NUCLEOTIDE SEQUENCE</scope>
    <source>
        <strain evidence="2">LEGE 11480</strain>
    </source>
</reference>
<accession>A0A928Z717</accession>
<protein>
    <submittedName>
        <fullName evidence="2">AAA family ATPase</fullName>
    </submittedName>
</protein>
<evidence type="ECO:0000259" key="1">
    <source>
        <dbReference type="Pfam" id="PF00931"/>
    </source>
</evidence>
<dbReference type="PANTHER" id="PTHR47691:SF3">
    <property type="entry name" value="HTH-TYPE TRANSCRIPTIONAL REGULATOR RV0890C-RELATED"/>
    <property type="match status" value="1"/>
</dbReference>
<dbReference type="SUPFAM" id="SSF52540">
    <property type="entry name" value="P-loop containing nucleoside triphosphate hydrolases"/>
    <property type="match status" value="1"/>
</dbReference>
<dbReference type="InterPro" id="IPR002182">
    <property type="entry name" value="NB-ARC"/>
</dbReference>
<feature type="domain" description="NB-ARC" evidence="1">
    <location>
        <begin position="129"/>
        <end position="232"/>
    </location>
</feature>
<dbReference type="EMBL" id="JADEXQ010000124">
    <property type="protein sequence ID" value="MBE9032765.1"/>
    <property type="molecule type" value="Genomic_DNA"/>
</dbReference>
<proteinExistence type="predicted"/>
<name>A0A928Z717_9CYAN</name>
<dbReference type="Pfam" id="PF00931">
    <property type="entry name" value="NB-ARC"/>
    <property type="match status" value="1"/>
</dbReference>
<dbReference type="InterPro" id="IPR027417">
    <property type="entry name" value="P-loop_NTPase"/>
</dbReference>
<dbReference type="RefSeq" id="WP_264327582.1">
    <property type="nucleotide sequence ID" value="NZ_JADEXQ010000124.1"/>
</dbReference>
<evidence type="ECO:0000313" key="3">
    <source>
        <dbReference type="Proteomes" id="UP000625316"/>
    </source>
</evidence>
<organism evidence="2 3">
    <name type="scientific">Romeriopsis navalis LEGE 11480</name>
    <dbReference type="NCBI Taxonomy" id="2777977"/>
    <lineage>
        <taxon>Bacteria</taxon>
        <taxon>Bacillati</taxon>
        <taxon>Cyanobacteriota</taxon>
        <taxon>Cyanophyceae</taxon>
        <taxon>Leptolyngbyales</taxon>
        <taxon>Leptolyngbyaceae</taxon>
        <taxon>Romeriopsis</taxon>
        <taxon>Romeriopsis navalis</taxon>
    </lineage>
</organism>